<gene>
    <name evidence="1" type="ORF">GCM10012285_27030</name>
</gene>
<dbReference type="SUPFAM" id="SSF50249">
    <property type="entry name" value="Nucleic acid-binding proteins"/>
    <property type="match status" value="1"/>
</dbReference>
<sequence length="91" mass="10314">MINEQEWEEAKRKLPFGVRTQGSVVRHSGFGFFVQLSEFPDVTAVVDAISYLPRGQMAPRAEWPAIGETIEGTVVDHIEHNHEIKLRVEPT</sequence>
<evidence type="ECO:0008006" key="3">
    <source>
        <dbReference type="Google" id="ProtNLM"/>
    </source>
</evidence>
<reference evidence="2" key="1">
    <citation type="journal article" date="2019" name="Int. J. Syst. Evol. Microbiol.">
        <title>The Global Catalogue of Microorganisms (GCM) 10K type strain sequencing project: providing services to taxonomists for standard genome sequencing and annotation.</title>
        <authorList>
            <consortium name="The Broad Institute Genomics Platform"/>
            <consortium name="The Broad Institute Genome Sequencing Center for Infectious Disease"/>
            <person name="Wu L."/>
            <person name="Ma J."/>
        </authorList>
    </citation>
    <scope>NUCLEOTIDE SEQUENCE [LARGE SCALE GENOMIC DNA]</scope>
    <source>
        <strain evidence="2">CGMCC 4.7323</strain>
    </source>
</reference>
<comment type="caution">
    <text evidence="1">The sequence shown here is derived from an EMBL/GenBank/DDBJ whole genome shotgun (WGS) entry which is preliminary data.</text>
</comment>
<proteinExistence type="predicted"/>
<dbReference type="EMBL" id="BMND01000009">
    <property type="protein sequence ID" value="GGN44461.1"/>
    <property type="molecule type" value="Genomic_DNA"/>
</dbReference>
<evidence type="ECO:0000313" key="1">
    <source>
        <dbReference type="EMBL" id="GGN44461.1"/>
    </source>
</evidence>
<evidence type="ECO:0000313" key="2">
    <source>
        <dbReference type="Proteomes" id="UP000600080"/>
    </source>
</evidence>
<keyword evidence="2" id="KW-1185">Reference proteome</keyword>
<accession>A0ABQ2JCW4</accession>
<protein>
    <recommendedName>
        <fullName evidence="3">S1 motif domain-containing protein</fullName>
    </recommendedName>
</protein>
<name>A0ABQ2JCW4_9ACTN</name>
<organism evidence="1 2">
    <name type="scientific">Streptomyces kronopolitis</name>
    <dbReference type="NCBI Taxonomy" id="1612435"/>
    <lineage>
        <taxon>Bacteria</taxon>
        <taxon>Bacillati</taxon>
        <taxon>Actinomycetota</taxon>
        <taxon>Actinomycetes</taxon>
        <taxon>Kitasatosporales</taxon>
        <taxon>Streptomycetaceae</taxon>
        <taxon>Streptomyces</taxon>
    </lineage>
</organism>
<dbReference type="RefSeq" id="WP_189097852.1">
    <property type="nucleotide sequence ID" value="NZ_BMND01000009.1"/>
</dbReference>
<dbReference type="GeneID" id="301548481"/>
<dbReference type="InterPro" id="IPR012340">
    <property type="entry name" value="NA-bd_OB-fold"/>
</dbReference>
<dbReference type="Proteomes" id="UP000600080">
    <property type="component" value="Unassembled WGS sequence"/>
</dbReference>